<dbReference type="EMBL" id="ON529852">
    <property type="protein sequence ID" value="USN14047.1"/>
    <property type="molecule type" value="Genomic_DNA"/>
</dbReference>
<dbReference type="Proteomes" id="UP001056685">
    <property type="component" value="Segment"/>
</dbReference>
<dbReference type="Gene3D" id="3.40.50.2020">
    <property type="match status" value="1"/>
</dbReference>
<organism evidence="1 2">
    <name type="scientific">Brevundimonas phage vB_BpoS-Kabachok</name>
    <dbReference type="NCBI Taxonomy" id="2948600"/>
    <lineage>
        <taxon>Viruses</taxon>
        <taxon>Duplodnaviria</taxon>
        <taxon>Heunggongvirae</taxon>
        <taxon>Uroviricota</taxon>
        <taxon>Caudoviricetes</taxon>
        <taxon>Jeanschmidtviridae</taxon>
        <taxon>Marchewkavirus</taxon>
        <taxon>Marchewkavirus kabachok</taxon>
    </lineage>
</organism>
<reference evidence="1" key="1">
    <citation type="submission" date="2022-05" db="EMBL/GenBank/DDBJ databases">
        <authorList>
            <person name="Friedrich I."/>
            <person name="Poehlein A."/>
            <person name="Schneider D."/>
            <person name="Hertel R."/>
            <person name="Daniel R."/>
        </authorList>
    </citation>
    <scope>NUCLEOTIDE SEQUENCE</scope>
</reference>
<evidence type="ECO:0000313" key="1">
    <source>
        <dbReference type="EMBL" id="USN14047.1"/>
    </source>
</evidence>
<sequence>MSAKGQFVVHEFSCLDTASFNPLDYSRLKFGSDLVARQFGHAMADAFYAKHRRMLITDRCVVVPSAFNVVPIAASILAEHFMNRLNDLLTREGHRMVEFTTMHRTMSYIADYSFLPKEQRQALLEADKLFINRDFIQDKVLLFVDDVTITGTHERKIDAFLKDQGLINPHIFCYYAKYNGERADIEAALNLSGISTPAEYLDLIQEPNHRLVVRAVRFLLDIPEESLQTVLDKLSFDFADRLYHACLAKEYDKQDGYRDKFKRLRARRDELMALEAPFVERLRVA</sequence>
<keyword evidence="1" id="KW-0328">Glycosyltransferase</keyword>
<proteinExistence type="predicted"/>
<dbReference type="InterPro" id="IPR029057">
    <property type="entry name" value="PRTase-like"/>
</dbReference>
<dbReference type="GO" id="GO:0016757">
    <property type="term" value="F:glycosyltransferase activity"/>
    <property type="evidence" value="ECO:0007669"/>
    <property type="project" value="UniProtKB-KW"/>
</dbReference>
<dbReference type="Pfam" id="PF15610">
    <property type="entry name" value="PRTase_3"/>
    <property type="match status" value="1"/>
</dbReference>
<name>A0A9E7MQL5_9CAUD</name>
<keyword evidence="1" id="KW-0808">Transferase</keyword>
<keyword evidence="2" id="KW-1185">Reference proteome</keyword>
<dbReference type="InterPro" id="IPR028944">
    <property type="entry name" value="PRTase_ComF-like"/>
</dbReference>
<dbReference type="SUPFAM" id="SSF53271">
    <property type="entry name" value="PRTase-like"/>
    <property type="match status" value="1"/>
</dbReference>
<protein>
    <submittedName>
        <fullName evidence="1">Phosphoribosyltransferase-like protein</fullName>
    </submittedName>
</protein>
<evidence type="ECO:0000313" key="2">
    <source>
        <dbReference type="Proteomes" id="UP001056685"/>
    </source>
</evidence>
<accession>A0A9E7MQL5</accession>
<gene>
    <name evidence="1" type="ORF">KABACHOK_02110</name>
</gene>